<comment type="cofactor">
    <cofactor evidence="1 9">
        <name>Zn(2+)</name>
        <dbReference type="ChEBI" id="CHEBI:29105"/>
    </cofactor>
</comment>
<dbReference type="Gene3D" id="1.10.10.140">
    <property type="entry name" value="Cytochrome c oxidase, subunit VIb"/>
    <property type="match status" value="1"/>
</dbReference>
<gene>
    <name evidence="13" type="ORF">HID58_025849</name>
</gene>
<dbReference type="SUPFAM" id="SSF51735">
    <property type="entry name" value="NAD(P)-binding Rossmann-fold domains"/>
    <property type="match status" value="1"/>
</dbReference>
<dbReference type="InterPro" id="IPR011032">
    <property type="entry name" value="GroES-like_sf"/>
</dbReference>
<comment type="caution">
    <text evidence="13">The sequence shown here is derived from an EMBL/GenBank/DDBJ whole genome shotgun (WGS) entry which is preliminary data.</text>
</comment>
<dbReference type="PROSITE" id="PS00059">
    <property type="entry name" value="ADH_ZINC"/>
    <property type="match status" value="1"/>
</dbReference>
<keyword evidence="7" id="KW-0496">Mitochondrion</keyword>
<evidence type="ECO:0000256" key="10">
    <source>
        <dbReference type="SAM" id="MobiDB-lite"/>
    </source>
</evidence>
<organism evidence="13 14">
    <name type="scientific">Brassica napus</name>
    <name type="common">Rape</name>
    <dbReference type="NCBI Taxonomy" id="3708"/>
    <lineage>
        <taxon>Eukaryota</taxon>
        <taxon>Viridiplantae</taxon>
        <taxon>Streptophyta</taxon>
        <taxon>Embryophyta</taxon>
        <taxon>Tracheophyta</taxon>
        <taxon>Spermatophyta</taxon>
        <taxon>Magnoliopsida</taxon>
        <taxon>eudicotyledons</taxon>
        <taxon>Gunneridae</taxon>
        <taxon>Pentapetalae</taxon>
        <taxon>rosids</taxon>
        <taxon>malvids</taxon>
        <taxon>Brassicales</taxon>
        <taxon>Brassicaceae</taxon>
        <taxon>Brassiceae</taxon>
        <taxon>Brassica</taxon>
    </lineage>
</organism>
<keyword evidence="14" id="KW-1185">Reference proteome</keyword>
<keyword evidence="8" id="KW-1015">Disulfide bond</keyword>
<evidence type="ECO:0000256" key="2">
    <source>
        <dbReference type="ARBA" id="ARBA00004173"/>
    </source>
</evidence>
<dbReference type="InterPro" id="IPR013149">
    <property type="entry name" value="ADH-like_C"/>
</dbReference>
<evidence type="ECO:0000256" key="4">
    <source>
        <dbReference type="ARBA" id="ARBA00022723"/>
    </source>
</evidence>
<evidence type="ECO:0000256" key="8">
    <source>
        <dbReference type="ARBA" id="ARBA00023157"/>
    </source>
</evidence>
<reference evidence="13 14" key="1">
    <citation type="submission" date="2021-05" db="EMBL/GenBank/DDBJ databases">
        <title>Genome Assembly of Synthetic Allotetraploid Brassica napus Reveals Homoeologous Exchanges between Subgenomes.</title>
        <authorList>
            <person name="Davis J.T."/>
        </authorList>
    </citation>
    <scope>NUCLEOTIDE SEQUENCE [LARGE SCALE GENOMIC DNA]</scope>
    <source>
        <strain evidence="14">cv. Da-Ae</strain>
        <tissue evidence="13">Seedling</tissue>
    </source>
</reference>
<dbReference type="Pfam" id="PF00107">
    <property type="entry name" value="ADH_zinc_N"/>
    <property type="match status" value="1"/>
</dbReference>
<proteinExistence type="inferred from homology"/>
<dbReference type="PROSITE" id="PS51808">
    <property type="entry name" value="CHCH"/>
    <property type="match status" value="1"/>
</dbReference>
<evidence type="ECO:0008006" key="15">
    <source>
        <dbReference type="Google" id="ProtNLM"/>
    </source>
</evidence>
<evidence type="ECO:0000313" key="14">
    <source>
        <dbReference type="Proteomes" id="UP000824890"/>
    </source>
</evidence>
<name>A0ABQ8CMA2_BRANA</name>
<dbReference type="Proteomes" id="UP000824890">
    <property type="component" value="Unassembled WGS sequence"/>
</dbReference>
<dbReference type="CDD" id="cd08301">
    <property type="entry name" value="alcohol_DH_plants"/>
    <property type="match status" value="1"/>
</dbReference>
<evidence type="ECO:0000256" key="1">
    <source>
        <dbReference type="ARBA" id="ARBA00001947"/>
    </source>
</evidence>
<evidence type="ECO:0000256" key="6">
    <source>
        <dbReference type="ARBA" id="ARBA00023002"/>
    </source>
</evidence>
<keyword evidence="5 9" id="KW-0862">Zinc</keyword>
<comment type="similarity">
    <text evidence="9">Belongs to the zinc-containing alcohol dehydrogenase family.</text>
</comment>
<dbReference type="Gene3D" id="3.40.50.720">
    <property type="entry name" value="NAD(P)-binding Rossmann-like Domain"/>
    <property type="match status" value="1"/>
</dbReference>
<feature type="compositionally biased region" description="Polar residues" evidence="10">
    <location>
        <begin position="435"/>
        <end position="448"/>
    </location>
</feature>
<feature type="compositionally biased region" description="Basic and acidic residues" evidence="10">
    <location>
        <begin position="450"/>
        <end position="460"/>
    </location>
</feature>
<comment type="subunit">
    <text evidence="3">Homodimer.</text>
</comment>
<dbReference type="InterPro" id="IPR013154">
    <property type="entry name" value="ADH-like_N"/>
</dbReference>
<evidence type="ECO:0000256" key="7">
    <source>
        <dbReference type="ARBA" id="ARBA00023128"/>
    </source>
</evidence>
<keyword evidence="6" id="KW-0560">Oxidoreductase</keyword>
<evidence type="ECO:0000256" key="9">
    <source>
        <dbReference type="RuleBase" id="RU361277"/>
    </source>
</evidence>
<protein>
    <recommendedName>
        <fullName evidence="15">Alcohol dehydrogenase</fullName>
    </recommendedName>
</protein>
<evidence type="ECO:0000256" key="5">
    <source>
        <dbReference type="ARBA" id="ARBA00022833"/>
    </source>
</evidence>
<dbReference type="PANTHER" id="PTHR43880">
    <property type="entry name" value="ALCOHOL DEHYDROGENASE"/>
    <property type="match status" value="1"/>
</dbReference>
<dbReference type="EMBL" id="JAGKQM010000007">
    <property type="protein sequence ID" value="KAH0918189.1"/>
    <property type="molecule type" value="Genomic_DNA"/>
</dbReference>
<dbReference type="SUPFAM" id="SSF47694">
    <property type="entry name" value="Cytochrome c oxidase subunit h"/>
    <property type="match status" value="1"/>
</dbReference>
<dbReference type="PANTHER" id="PTHR43880:SF28">
    <property type="entry name" value="ALCOHOL DEHYDROGENASE-LIKE 1-RELATED"/>
    <property type="match status" value="1"/>
</dbReference>
<evidence type="ECO:0000256" key="3">
    <source>
        <dbReference type="ARBA" id="ARBA00011738"/>
    </source>
</evidence>
<feature type="domain" description="Alcohol dehydrogenase-like C-terminal" evidence="11">
    <location>
        <begin position="213"/>
        <end position="337"/>
    </location>
</feature>
<dbReference type="InterPro" id="IPR002328">
    <property type="entry name" value="ADH_Zn_CS"/>
</dbReference>
<comment type="subcellular location">
    <subcellularLocation>
        <location evidence="2">Mitochondrion</location>
    </subcellularLocation>
</comment>
<feature type="compositionally biased region" description="Low complexity" evidence="10">
    <location>
        <begin position="502"/>
        <end position="516"/>
    </location>
</feature>
<evidence type="ECO:0000313" key="13">
    <source>
        <dbReference type="EMBL" id="KAH0918189.1"/>
    </source>
</evidence>
<feature type="compositionally biased region" description="Acidic residues" evidence="10">
    <location>
        <begin position="528"/>
        <end position="543"/>
    </location>
</feature>
<feature type="domain" description="Alcohol dehydrogenase-like N-terminal" evidence="12">
    <location>
        <begin position="41"/>
        <end position="172"/>
    </location>
</feature>
<dbReference type="Gene3D" id="3.90.180.10">
    <property type="entry name" value="Medium-chain alcohol dehydrogenases, catalytic domain"/>
    <property type="match status" value="1"/>
</dbReference>
<dbReference type="InterPro" id="IPR036291">
    <property type="entry name" value="NAD(P)-bd_dom_sf"/>
</dbReference>
<accession>A0ABQ8CMA2</accession>
<keyword evidence="4 9" id="KW-0479">Metal-binding</keyword>
<evidence type="ECO:0000259" key="12">
    <source>
        <dbReference type="Pfam" id="PF08240"/>
    </source>
</evidence>
<dbReference type="SUPFAM" id="SSF50129">
    <property type="entry name" value="GroES-like"/>
    <property type="match status" value="2"/>
</dbReference>
<sequence>MFTSFSSCNKGKPIRCKAAICRKAGEALVIEEIQVDPPQAYEVRIKIICTSLCHTDITYWKLTHGPRAKFPKILGHEAVGVVESIGEHVDGFKQGDVVLPVFYPQCEECKDCKSPKSNWCARFCDDFLSNTRRYGTSSRFKDSSGEIIHHHIYVSSFSEYTVVDIAHLVKISPEIPVHKAALLSCCVSTGIGAAWKVAGVEEGSTVAIFGLGAVGLAVAEGARLHGASKIIGVDLNPDKFEIGKRFGITDFINTASCGEKTISQVIKEMTGGGVDYSFECIGLASLMEEAFNSSRTGSGKTVILGMEKNASPISLDSRAILRGRSVHGSLFGGLKPKLDIPILVDRYLKKELNLDGFITHEISFEEINKAFDLLVEGNSIRCIMTRHCRFSLCGKWSDRSCQNLNLTLVSLSSEKILCLSDPRRSEESRRPLTSMAESVASQTPSLSEQYHLEKEVKQDTSAKPVEVAPEVTSQAEDVSTDKASEESPAEEAVSAVEDKSESPPASEEAPPSVVVEDSADETPAAVEESNDDNASEEVVEETPDEIKLETAPADFRFPTTNQTRHCFTRYIEYHRCVAAKGDDAPECDKFSKFYRSLCPGEWVDKWNEQRENGTFPGPL</sequence>
<dbReference type="Pfam" id="PF08240">
    <property type="entry name" value="ADH_N"/>
    <property type="match status" value="1"/>
</dbReference>
<feature type="region of interest" description="Disordered" evidence="10">
    <location>
        <begin position="422"/>
        <end position="544"/>
    </location>
</feature>
<dbReference type="CDD" id="cd00926">
    <property type="entry name" value="Cyt_c_Oxidase_VIb"/>
    <property type="match status" value="1"/>
</dbReference>
<dbReference type="Pfam" id="PF02297">
    <property type="entry name" value="COX6B"/>
    <property type="match status" value="1"/>
</dbReference>
<evidence type="ECO:0000259" key="11">
    <source>
        <dbReference type="Pfam" id="PF00107"/>
    </source>
</evidence>
<dbReference type="InterPro" id="IPR048280">
    <property type="entry name" value="COX6B-like"/>
</dbReference>
<dbReference type="InterPro" id="IPR036549">
    <property type="entry name" value="CX6/COA6-like_sf"/>
</dbReference>